<organism evidence="2 3">
    <name type="scientific">Trichogramma kaykai</name>
    <dbReference type="NCBI Taxonomy" id="54128"/>
    <lineage>
        <taxon>Eukaryota</taxon>
        <taxon>Metazoa</taxon>
        <taxon>Ecdysozoa</taxon>
        <taxon>Arthropoda</taxon>
        <taxon>Hexapoda</taxon>
        <taxon>Insecta</taxon>
        <taxon>Pterygota</taxon>
        <taxon>Neoptera</taxon>
        <taxon>Endopterygota</taxon>
        <taxon>Hymenoptera</taxon>
        <taxon>Apocrita</taxon>
        <taxon>Proctotrupomorpha</taxon>
        <taxon>Chalcidoidea</taxon>
        <taxon>Trichogrammatidae</taxon>
        <taxon>Trichogramma</taxon>
    </lineage>
</organism>
<evidence type="ECO:0000259" key="1">
    <source>
        <dbReference type="Pfam" id="PF08368"/>
    </source>
</evidence>
<accession>A0ABD2WS77</accession>
<proteinExistence type="predicted"/>
<dbReference type="EMBL" id="JBJJXI010000082">
    <property type="protein sequence ID" value="KAL3395352.1"/>
    <property type="molecule type" value="Genomic_DNA"/>
</dbReference>
<name>A0ABD2WS77_9HYME</name>
<reference evidence="2 3" key="1">
    <citation type="journal article" date="2024" name="bioRxiv">
        <title>A reference genome for Trichogramma kaykai: A tiny desert-dwelling parasitoid wasp with competing sex-ratio distorters.</title>
        <authorList>
            <person name="Culotta J."/>
            <person name="Lindsey A.R."/>
        </authorList>
    </citation>
    <scope>NUCLEOTIDE SEQUENCE [LARGE SCALE GENOMIC DNA]</scope>
    <source>
        <strain evidence="2 3">KSX58</strain>
    </source>
</reference>
<evidence type="ECO:0000313" key="3">
    <source>
        <dbReference type="Proteomes" id="UP001627154"/>
    </source>
</evidence>
<protein>
    <recommendedName>
        <fullName evidence="1">FAST kinase-like protein subdomain 2 domain-containing protein</fullName>
    </recommendedName>
</protein>
<dbReference type="AlphaFoldDB" id="A0ABD2WS77"/>
<gene>
    <name evidence="2" type="ORF">TKK_010463</name>
</gene>
<dbReference type="Proteomes" id="UP001627154">
    <property type="component" value="Unassembled WGS sequence"/>
</dbReference>
<feature type="domain" description="FAST kinase-like protein subdomain 2" evidence="1">
    <location>
        <begin position="457"/>
        <end position="536"/>
    </location>
</feature>
<evidence type="ECO:0000313" key="2">
    <source>
        <dbReference type="EMBL" id="KAL3395352.1"/>
    </source>
</evidence>
<comment type="caution">
    <text evidence="2">The sequence shown here is derived from an EMBL/GenBank/DDBJ whole genome shotgun (WGS) entry which is preliminary data.</text>
</comment>
<dbReference type="Pfam" id="PF08368">
    <property type="entry name" value="FAST_2"/>
    <property type="match status" value="1"/>
</dbReference>
<sequence>MKMIMTTKSLIGRRFIFLLRSFAVTKKKDHIRIPTYRFSTSSLQFNPRLTLRAAPVEVPMKSIMSQSELLDILVTDNDPDRLLQNIQSNMDLVEGQHIVTALKGMQQFYKENRHITFEEVKKSIHFNKMLMILEKNMTRLSLPQVVQTFRVLQFFKVQSNSNIVQSILQLIRNSINDLELNHIYSLNNRLKTMNPTFLSEAIRTALPEVFKAQVMLKVDRDHINELKSALWYMTEEKIQNEQILNYIFDGLEKHKKNLNPIAAKHIYLSMCYLETIPPKHMEVAIVAQNLILDNCEMFKTHEKVCMIIETLKMVASGKEEFYNPILIDNLLKQCIQEDLDYKPAMYILNSLNKLHHINQHLLEYLSHICCENPPLLNTHPLNVSTLLHGLSNANYKPSSWKKLQKVSLEHIYLLPNDVTLAYCALHLLALDCFDSKLISHIFAIHQIPRFLSPTYHKTLATLYQSVKTLYPEYTGPWPENKLIDSFKTIFSSNETKQNLLLPLLQHIVGTPNCIKNNVKTELGHNIDHLLILQNDKPIAINSTSTDSEESPRIQDLMIPEDCTRVAIMIQPTELFGRNIKILRASVLLSLRSLEAMSYKVVKVSEELWQSMPEYERIPYLKTEVGLK</sequence>
<keyword evidence="3" id="KW-1185">Reference proteome</keyword>
<dbReference type="InterPro" id="IPR013579">
    <property type="entry name" value="FAST_2"/>
</dbReference>